<dbReference type="Proteomes" id="UP000299102">
    <property type="component" value="Unassembled WGS sequence"/>
</dbReference>
<evidence type="ECO:0000313" key="2">
    <source>
        <dbReference type="Proteomes" id="UP000299102"/>
    </source>
</evidence>
<reference evidence="1 2" key="1">
    <citation type="journal article" date="2019" name="Commun. Biol.">
        <title>The bagworm genome reveals a unique fibroin gene that provides high tensile strength.</title>
        <authorList>
            <person name="Kono N."/>
            <person name="Nakamura H."/>
            <person name="Ohtoshi R."/>
            <person name="Tomita M."/>
            <person name="Numata K."/>
            <person name="Arakawa K."/>
        </authorList>
    </citation>
    <scope>NUCLEOTIDE SEQUENCE [LARGE SCALE GENOMIC DNA]</scope>
</reference>
<dbReference type="EMBL" id="BGZK01001621">
    <property type="protein sequence ID" value="GBP83438.1"/>
    <property type="molecule type" value="Genomic_DNA"/>
</dbReference>
<proteinExistence type="predicted"/>
<evidence type="ECO:0000313" key="1">
    <source>
        <dbReference type="EMBL" id="GBP83438.1"/>
    </source>
</evidence>
<dbReference type="AlphaFoldDB" id="A0A4C1Z6D4"/>
<name>A0A4C1Z6D4_EUMVA</name>
<comment type="caution">
    <text evidence="1">The sequence shown here is derived from an EMBL/GenBank/DDBJ whole genome shotgun (WGS) entry which is preliminary data.</text>
</comment>
<sequence length="104" mass="11838">MGTLIYWTKRYNGNCNLTSISCESVVSQLSCQSFFVLQPLWLQRSSTTSKFFLEFIVCGRRPVTSARPARYGARGARDGLSLNLNREWNPKHLYCNSVCTLHAL</sequence>
<keyword evidence="2" id="KW-1185">Reference proteome</keyword>
<protein>
    <submittedName>
        <fullName evidence="1">Uncharacterized protein</fullName>
    </submittedName>
</protein>
<organism evidence="1 2">
    <name type="scientific">Eumeta variegata</name>
    <name type="common">Bagworm moth</name>
    <name type="synonym">Eumeta japonica</name>
    <dbReference type="NCBI Taxonomy" id="151549"/>
    <lineage>
        <taxon>Eukaryota</taxon>
        <taxon>Metazoa</taxon>
        <taxon>Ecdysozoa</taxon>
        <taxon>Arthropoda</taxon>
        <taxon>Hexapoda</taxon>
        <taxon>Insecta</taxon>
        <taxon>Pterygota</taxon>
        <taxon>Neoptera</taxon>
        <taxon>Endopterygota</taxon>
        <taxon>Lepidoptera</taxon>
        <taxon>Glossata</taxon>
        <taxon>Ditrysia</taxon>
        <taxon>Tineoidea</taxon>
        <taxon>Psychidae</taxon>
        <taxon>Oiketicinae</taxon>
        <taxon>Eumeta</taxon>
    </lineage>
</organism>
<gene>
    <name evidence="1" type="ORF">EVAR_60367_1</name>
</gene>
<accession>A0A4C1Z6D4</accession>